<dbReference type="OrthoDB" id="2836682at2"/>
<dbReference type="AlphaFoldDB" id="A0A2V3A7T7"/>
<sequence length="97" mass="11466">MNTNQKSLEYFEQNEYEKALKLFKCAGKESRDIQSLNNLAWMYLYEEENDGKAFGLIQEVILMNPNSYFPYNMLETKGMETCDRCIEKINILEMNSI</sequence>
<dbReference type="EMBL" id="QGTW01000001">
    <property type="protein sequence ID" value="PWW32241.1"/>
    <property type="molecule type" value="Genomic_DNA"/>
</dbReference>
<organism evidence="1 2">
    <name type="scientific">Cytobacillus oceanisediminis</name>
    <dbReference type="NCBI Taxonomy" id="665099"/>
    <lineage>
        <taxon>Bacteria</taxon>
        <taxon>Bacillati</taxon>
        <taxon>Bacillota</taxon>
        <taxon>Bacilli</taxon>
        <taxon>Bacillales</taxon>
        <taxon>Bacillaceae</taxon>
        <taxon>Cytobacillus</taxon>
    </lineage>
</organism>
<evidence type="ECO:0008006" key="3">
    <source>
        <dbReference type="Google" id="ProtNLM"/>
    </source>
</evidence>
<dbReference type="Gene3D" id="1.25.40.10">
    <property type="entry name" value="Tetratricopeptide repeat domain"/>
    <property type="match status" value="1"/>
</dbReference>
<name>A0A2V3A7T7_9BACI</name>
<evidence type="ECO:0000313" key="2">
    <source>
        <dbReference type="Proteomes" id="UP000247150"/>
    </source>
</evidence>
<dbReference type="Proteomes" id="UP000247150">
    <property type="component" value="Unassembled WGS sequence"/>
</dbReference>
<dbReference type="InterPro" id="IPR011990">
    <property type="entry name" value="TPR-like_helical_dom_sf"/>
</dbReference>
<accession>A0A2V3A7T7</accession>
<reference evidence="1 2" key="1">
    <citation type="submission" date="2018-05" db="EMBL/GenBank/DDBJ databases">
        <title>Freshwater and sediment microbial communities from various areas in North America, analyzing microbe dynamics in response to fracking.</title>
        <authorList>
            <person name="Lamendella R."/>
        </authorList>
    </citation>
    <scope>NUCLEOTIDE SEQUENCE [LARGE SCALE GENOMIC DNA]</scope>
    <source>
        <strain evidence="1 2">15_TX</strain>
    </source>
</reference>
<protein>
    <recommendedName>
        <fullName evidence="3">Tetratricopeptide repeat protein</fullName>
    </recommendedName>
</protein>
<proteinExistence type="predicted"/>
<dbReference type="SUPFAM" id="SSF48452">
    <property type="entry name" value="TPR-like"/>
    <property type="match status" value="1"/>
</dbReference>
<evidence type="ECO:0000313" key="1">
    <source>
        <dbReference type="EMBL" id="PWW32241.1"/>
    </source>
</evidence>
<comment type="caution">
    <text evidence="1">The sequence shown here is derived from an EMBL/GenBank/DDBJ whole genome shotgun (WGS) entry which is preliminary data.</text>
</comment>
<gene>
    <name evidence="1" type="ORF">DFO73_101504</name>
</gene>